<proteinExistence type="inferred from homology"/>
<gene>
    <name evidence="3" type="ORF">AAP_04019</name>
</gene>
<protein>
    <submittedName>
        <fullName evidence="3">Phospholipase/Carboxylesterase</fullName>
    </submittedName>
</protein>
<dbReference type="AlphaFoldDB" id="A0A167XGR4"/>
<dbReference type="InterPro" id="IPR050565">
    <property type="entry name" value="LYPA1-2/EST-like"/>
</dbReference>
<comment type="similarity">
    <text evidence="1">Belongs to the AB hydrolase superfamily. AB hydrolase 2 family.</text>
</comment>
<evidence type="ECO:0000313" key="4">
    <source>
        <dbReference type="Proteomes" id="UP000242877"/>
    </source>
</evidence>
<dbReference type="SUPFAM" id="SSF53474">
    <property type="entry name" value="alpha/beta-Hydrolases"/>
    <property type="match status" value="1"/>
</dbReference>
<dbReference type="GO" id="GO:0008474">
    <property type="term" value="F:palmitoyl-(protein) hydrolase activity"/>
    <property type="evidence" value="ECO:0007669"/>
    <property type="project" value="TreeGrafter"/>
</dbReference>
<dbReference type="PANTHER" id="PTHR10655:SF67">
    <property type="entry name" value="PHOSPHOLIPASE_CARBOXYLESTERASE SUPERFAMILY (AFU_ORTHOLOGUE AFUA_5G09340)"/>
    <property type="match status" value="1"/>
</dbReference>
<dbReference type="Gene3D" id="3.40.50.1820">
    <property type="entry name" value="alpha/beta hydrolase"/>
    <property type="match status" value="1"/>
</dbReference>
<evidence type="ECO:0000256" key="1">
    <source>
        <dbReference type="ARBA" id="ARBA00006499"/>
    </source>
</evidence>
<accession>A0A167XGR4</accession>
<dbReference type="VEuPathDB" id="FungiDB:AAP_04019"/>
<comment type="caution">
    <text evidence="3">The sequence shown here is derived from an EMBL/GenBank/DDBJ whole genome shotgun (WGS) entry which is preliminary data.</text>
</comment>
<name>A0A167XGR4_9EURO</name>
<dbReference type="PANTHER" id="PTHR10655">
    <property type="entry name" value="LYSOPHOSPHOLIPASE-RELATED"/>
    <property type="match status" value="1"/>
</dbReference>
<dbReference type="OrthoDB" id="437457at2759"/>
<keyword evidence="4" id="KW-1185">Reference proteome</keyword>
<dbReference type="Proteomes" id="UP000242877">
    <property type="component" value="Unassembled WGS sequence"/>
</dbReference>
<dbReference type="GO" id="GO:0052689">
    <property type="term" value="F:carboxylic ester hydrolase activity"/>
    <property type="evidence" value="ECO:0007669"/>
    <property type="project" value="TreeGrafter"/>
</dbReference>
<dbReference type="EMBL" id="AZGZ01000018">
    <property type="protein sequence ID" value="KZZ90069.1"/>
    <property type="molecule type" value="Genomic_DNA"/>
</dbReference>
<feature type="domain" description="Phospholipase/carboxylesterase/thioesterase" evidence="2">
    <location>
        <begin position="28"/>
        <end position="149"/>
    </location>
</feature>
<dbReference type="InterPro" id="IPR029058">
    <property type="entry name" value="AB_hydrolase_fold"/>
</dbReference>
<evidence type="ECO:0000313" key="3">
    <source>
        <dbReference type="EMBL" id="KZZ90069.1"/>
    </source>
</evidence>
<evidence type="ECO:0000259" key="2">
    <source>
        <dbReference type="Pfam" id="PF02230"/>
    </source>
</evidence>
<reference evidence="3 4" key="1">
    <citation type="journal article" date="2016" name="Genome Biol. Evol.">
        <title>Divergent and convergent evolution of fungal pathogenicity.</title>
        <authorList>
            <person name="Shang Y."/>
            <person name="Xiao G."/>
            <person name="Zheng P."/>
            <person name="Cen K."/>
            <person name="Zhan S."/>
            <person name="Wang C."/>
        </authorList>
    </citation>
    <scope>NUCLEOTIDE SEQUENCE [LARGE SCALE GENOMIC DNA]</scope>
    <source>
        <strain evidence="3 4">ARSEF 7405</strain>
    </source>
</reference>
<dbReference type="InterPro" id="IPR003140">
    <property type="entry name" value="PLipase/COase/thioEstase"/>
</dbReference>
<sequence>MGPIPKKSDFPSQVTLDIVPPRPVGSAPVRSTNVLILLHGLGDSHVPYISFASAMNLPETTCILIRGPVAMPFDLPGYHWGDDLLLDSNTGLPDVDPGFEKSTKTIAQGVIIDTLVKKLGYRLREILLFGFGQGGSVACSIALEVERRLALARKEAHSSSQESSSAHTGAIPTQVESELGGVISVGAVLPLSASQPNSPLTGKAKTAVLLVGGSGPSSALADTSGVKRTEQTFGAVQVVRWNNRKGDGMPKNREEMLPIMQFFARRLRSRQGVPEGSVEIS</sequence>
<dbReference type="GO" id="GO:0005737">
    <property type="term" value="C:cytoplasm"/>
    <property type="evidence" value="ECO:0007669"/>
    <property type="project" value="TreeGrafter"/>
</dbReference>
<dbReference type="Pfam" id="PF02230">
    <property type="entry name" value="Abhydrolase_2"/>
    <property type="match status" value="1"/>
</dbReference>
<organism evidence="3 4">
    <name type="scientific">Ascosphaera apis ARSEF 7405</name>
    <dbReference type="NCBI Taxonomy" id="392613"/>
    <lineage>
        <taxon>Eukaryota</taxon>
        <taxon>Fungi</taxon>
        <taxon>Dikarya</taxon>
        <taxon>Ascomycota</taxon>
        <taxon>Pezizomycotina</taxon>
        <taxon>Eurotiomycetes</taxon>
        <taxon>Eurotiomycetidae</taxon>
        <taxon>Onygenales</taxon>
        <taxon>Ascosphaeraceae</taxon>
        <taxon>Ascosphaera</taxon>
    </lineage>
</organism>